<organism evidence="1 2">
    <name type="scientific">Paenibacillus filicis</name>
    <dbReference type="NCBI Taxonomy" id="669464"/>
    <lineage>
        <taxon>Bacteria</taxon>
        <taxon>Bacillati</taxon>
        <taxon>Bacillota</taxon>
        <taxon>Bacilli</taxon>
        <taxon>Bacillales</taxon>
        <taxon>Paenibacillaceae</taxon>
        <taxon>Paenibacillus</taxon>
    </lineage>
</organism>
<comment type="caution">
    <text evidence="1">The sequence shown here is derived from an EMBL/GenBank/DDBJ whole genome shotgun (WGS) entry which is preliminary data.</text>
</comment>
<protein>
    <submittedName>
        <fullName evidence="1">Uncharacterized protein</fullName>
    </submittedName>
</protein>
<name>A0ABU9DCI7_9BACL</name>
<evidence type="ECO:0000313" key="1">
    <source>
        <dbReference type="EMBL" id="MEK8126542.1"/>
    </source>
</evidence>
<gene>
    <name evidence="1" type="ORF">WMW72_01320</name>
</gene>
<evidence type="ECO:0000313" key="2">
    <source>
        <dbReference type="Proteomes" id="UP001469365"/>
    </source>
</evidence>
<keyword evidence="2" id="KW-1185">Reference proteome</keyword>
<proteinExistence type="predicted"/>
<accession>A0ABU9DCI7</accession>
<dbReference type="EMBL" id="JBBPCC010000001">
    <property type="protein sequence ID" value="MEK8126542.1"/>
    <property type="molecule type" value="Genomic_DNA"/>
</dbReference>
<dbReference type="Proteomes" id="UP001469365">
    <property type="component" value="Unassembled WGS sequence"/>
</dbReference>
<reference evidence="1 2" key="1">
    <citation type="submission" date="2024-04" db="EMBL/GenBank/DDBJ databases">
        <title>draft genome sequnece of Paenibacillus filicis.</title>
        <authorList>
            <person name="Kim D.-U."/>
        </authorList>
    </citation>
    <scope>NUCLEOTIDE SEQUENCE [LARGE SCALE GENOMIC DNA]</scope>
    <source>
        <strain evidence="1 2">KACC14197</strain>
    </source>
</reference>
<dbReference type="RefSeq" id="WP_341413596.1">
    <property type="nucleotide sequence ID" value="NZ_JBBPCC010000001.1"/>
</dbReference>
<sequence>MRLQLFINGFQQRYQQHQPFGHYGAEDWREIGNNEQFSGFQKAYIQPIISSFYVPRLIRSIPRRGGAALT</sequence>